<accession>A0ABS3A187</accession>
<feature type="signal peptide" evidence="1">
    <location>
        <begin position="1"/>
        <end position="22"/>
    </location>
</feature>
<protein>
    <recommendedName>
        <fullName evidence="4">Lipoprotein</fullName>
    </recommendedName>
</protein>
<proteinExistence type="predicted"/>
<gene>
    <name evidence="2" type="ORF">JYA62_08795</name>
</gene>
<reference evidence="2 3" key="1">
    <citation type="submission" date="2021-02" db="EMBL/GenBank/DDBJ databases">
        <title>Draft Genome Sequences of 5 Vibrio neptunius Strains Isolated From of Bivalve Hatcheries.</title>
        <authorList>
            <person name="Galvis F."/>
            <person name="Barja J.L."/>
            <person name="Lemos M.L."/>
            <person name="Balado M."/>
        </authorList>
    </citation>
    <scope>NUCLEOTIDE SEQUENCE [LARGE SCALE GENOMIC DNA]</scope>
    <source>
        <strain evidence="2 3">PP-145.98</strain>
    </source>
</reference>
<dbReference type="PROSITE" id="PS51257">
    <property type="entry name" value="PROKAR_LIPOPROTEIN"/>
    <property type="match status" value="1"/>
</dbReference>
<evidence type="ECO:0008006" key="4">
    <source>
        <dbReference type="Google" id="ProtNLM"/>
    </source>
</evidence>
<dbReference type="RefSeq" id="WP_206369694.1">
    <property type="nucleotide sequence ID" value="NZ_CAWPTM010000167.1"/>
</dbReference>
<sequence length="253" mass="27701">MINKYKKYTLLGCLGLSLFGCGGSSGGGSTDTNTVNEETVYTNDFDVTSVTNWFEVQVYLNNNWLTSIGQSSLAATFDINNSGAYDDGDIRFLIGNGAGFATYGAWESNADFFVEYTKLGTTYRVRKRTGIIMASSVVNIFANNLGGVRTYNLTKDNVVTERSLGFRLNKDLSVKNHSSIWAEMQQKIQSITSSTPVNITINDAETSPSLDYVPDNGVFSQQTSGILADPKNDYVGSQNWVDVTQVKFSHGSR</sequence>
<organism evidence="2 3">
    <name type="scientific">Vibrio neptunius</name>
    <dbReference type="NCBI Taxonomy" id="170651"/>
    <lineage>
        <taxon>Bacteria</taxon>
        <taxon>Pseudomonadati</taxon>
        <taxon>Pseudomonadota</taxon>
        <taxon>Gammaproteobacteria</taxon>
        <taxon>Vibrionales</taxon>
        <taxon>Vibrionaceae</taxon>
        <taxon>Vibrio</taxon>
    </lineage>
</organism>
<evidence type="ECO:0000256" key="1">
    <source>
        <dbReference type="SAM" id="SignalP"/>
    </source>
</evidence>
<dbReference type="EMBL" id="JAFHLB010000009">
    <property type="protein sequence ID" value="MBN3577775.1"/>
    <property type="molecule type" value="Genomic_DNA"/>
</dbReference>
<keyword evidence="3" id="KW-1185">Reference proteome</keyword>
<evidence type="ECO:0000313" key="3">
    <source>
        <dbReference type="Proteomes" id="UP000779070"/>
    </source>
</evidence>
<feature type="chain" id="PRO_5045520368" description="Lipoprotein" evidence="1">
    <location>
        <begin position="23"/>
        <end position="253"/>
    </location>
</feature>
<name>A0ABS3A187_9VIBR</name>
<evidence type="ECO:0000313" key="2">
    <source>
        <dbReference type="EMBL" id="MBN3577775.1"/>
    </source>
</evidence>
<keyword evidence="1" id="KW-0732">Signal</keyword>
<comment type="caution">
    <text evidence="2">The sequence shown here is derived from an EMBL/GenBank/DDBJ whole genome shotgun (WGS) entry which is preliminary data.</text>
</comment>
<dbReference type="Proteomes" id="UP000779070">
    <property type="component" value="Unassembled WGS sequence"/>
</dbReference>